<sequence length="198" mass="22502">MPLGQNAMRKDVRQRSESAMVDLDTAEDVEDVEDVEEDTMATRTPVFTRHTGMISSDGILRHGRCNASKLVLKTLERAAYNRLVRQQVTSTQKELILVSYQISIDQTAAIVDEDMPAYKGTEEIATSNNDQKPGDLWRTDDVGMNKQGIHRPSLTHFVQKRWTEALNGETTREKKRGKKTPIVDHRQSRGENRARLKP</sequence>
<evidence type="ECO:0000313" key="2">
    <source>
        <dbReference type="EMBL" id="KAF2708525.1"/>
    </source>
</evidence>
<feature type="compositionally biased region" description="Basic and acidic residues" evidence="1">
    <location>
        <begin position="181"/>
        <end position="198"/>
    </location>
</feature>
<protein>
    <submittedName>
        <fullName evidence="2">Uncharacterized protein</fullName>
    </submittedName>
</protein>
<keyword evidence="3" id="KW-1185">Reference proteome</keyword>
<organism evidence="2 3">
    <name type="scientific">Pleomassaria siparia CBS 279.74</name>
    <dbReference type="NCBI Taxonomy" id="1314801"/>
    <lineage>
        <taxon>Eukaryota</taxon>
        <taxon>Fungi</taxon>
        <taxon>Dikarya</taxon>
        <taxon>Ascomycota</taxon>
        <taxon>Pezizomycotina</taxon>
        <taxon>Dothideomycetes</taxon>
        <taxon>Pleosporomycetidae</taxon>
        <taxon>Pleosporales</taxon>
        <taxon>Pleomassariaceae</taxon>
        <taxon>Pleomassaria</taxon>
    </lineage>
</organism>
<feature type="region of interest" description="Disordered" evidence="1">
    <location>
        <begin position="165"/>
        <end position="198"/>
    </location>
</feature>
<reference evidence="2" key="1">
    <citation type="journal article" date="2020" name="Stud. Mycol.">
        <title>101 Dothideomycetes genomes: a test case for predicting lifestyles and emergence of pathogens.</title>
        <authorList>
            <person name="Haridas S."/>
            <person name="Albert R."/>
            <person name="Binder M."/>
            <person name="Bloem J."/>
            <person name="Labutti K."/>
            <person name="Salamov A."/>
            <person name="Andreopoulos B."/>
            <person name="Baker S."/>
            <person name="Barry K."/>
            <person name="Bills G."/>
            <person name="Bluhm B."/>
            <person name="Cannon C."/>
            <person name="Castanera R."/>
            <person name="Culley D."/>
            <person name="Daum C."/>
            <person name="Ezra D."/>
            <person name="Gonzalez J."/>
            <person name="Henrissat B."/>
            <person name="Kuo A."/>
            <person name="Liang C."/>
            <person name="Lipzen A."/>
            <person name="Lutzoni F."/>
            <person name="Magnuson J."/>
            <person name="Mondo S."/>
            <person name="Nolan M."/>
            <person name="Ohm R."/>
            <person name="Pangilinan J."/>
            <person name="Park H.-J."/>
            <person name="Ramirez L."/>
            <person name="Alfaro M."/>
            <person name="Sun H."/>
            <person name="Tritt A."/>
            <person name="Yoshinaga Y."/>
            <person name="Zwiers L.-H."/>
            <person name="Turgeon B."/>
            <person name="Goodwin S."/>
            <person name="Spatafora J."/>
            <person name="Crous P."/>
            <person name="Grigoriev I."/>
        </authorList>
    </citation>
    <scope>NUCLEOTIDE SEQUENCE</scope>
    <source>
        <strain evidence="2">CBS 279.74</strain>
    </source>
</reference>
<proteinExistence type="predicted"/>
<dbReference type="AlphaFoldDB" id="A0A6G1K7L6"/>
<dbReference type="Proteomes" id="UP000799428">
    <property type="component" value="Unassembled WGS sequence"/>
</dbReference>
<evidence type="ECO:0000256" key="1">
    <source>
        <dbReference type="SAM" id="MobiDB-lite"/>
    </source>
</evidence>
<name>A0A6G1K7L6_9PLEO</name>
<gene>
    <name evidence="2" type="ORF">K504DRAFT_456517</name>
</gene>
<dbReference type="EMBL" id="MU005772">
    <property type="protein sequence ID" value="KAF2708525.1"/>
    <property type="molecule type" value="Genomic_DNA"/>
</dbReference>
<accession>A0A6G1K7L6</accession>
<evidence type="ECO:0000313" key="3">
    <source>
        <dbReference type="Proteomes" id="UP000799428"/>
    </source>
</evidence>